<proteinExistence type="predicted"/>
<sequence length="123" mass="12997">MSSTTPIEPRPLTELETSVVTELLSASGKAGAGDYLAQVPFTQVIGTWGEGSPSVDLRVPAGATAASDSTSGIFIDGSVTDRKGAPIGEVILWVEDGRLSAIEHTWYTDERPKTLPDPSRIEI</sequence>
<gene>
    <name evidence="1" type="ORF">F3087_43780</name>
</gene>
<dbReference type="OrthoDB" id="4554920at2"/>
<comment type="caution">
    <text evidence="1">The sequence shown here is derived from an EMBL/GenBank/DDBJ whole genome shotgun (WGS) entry which is preliminary data.</text>
</comment>
<organism evidence="1 2">
    <name type="scientific">Nocardia colli</name>
    <dbReference type="NCBI Taxonomy" id="2545717"/>
    <lineage>
        <taxon>Bacteria</taxon>
        <taxon>Bacillati</taxon>
        <taxon>Actinomycetota</taxon>
        <taxon>Actinomycetes</taxon>
        <taxon>Mycobacteriales</taxon>
        <taxon>Nocardiaceae</taxon>
        <taxon>Nocardia</taxon>
    </lineage>
</organism>
<protein>
    <submittedName>
        <fullName evidence="1">Uncharacterized protein</fullName>
    </submittedName>
</protein>
<dbReference type="Proteomes" id="UP000323876">
    <property type="component" value="Unassembled WGS sequence"/>
</dbReference>
<reference evidence="1 2" key="1">
    <citation type="submission" date="2019-09" db="EMBL/GenBank/DDBJ databases">
        <authorList>
            <person name="Wang X."/>
        </authorList>
    </citation>
    <scope>NUCLEOTIDE SEQUENCE [LARGE SCALE GENOMIC DNA]</scope>
    <source>
        <strain evidence="1 2">CICC 11023</strain>
    </source>
</reference>
<dbReference type="EMBL" id="VXLC01000045">
    <property type="protein sequence ID" value="KAA8879681.1"/>
    <property type="molecule type" value="Genomic_DNA"/>
</dbReference>
<evidence type="ECO:0000313" key="1">
    <source>
        <dbReference type="EMBL" id="KAA8879681.1"/>
    </source>
</evidence>
<dbReference type="AlphaFoldDB" id="A0A5N0DVV7"/>
<name>A0A5N0DVV7_9NOCA</name>
<evidence type="ECO:0000313" key="2">
    <source>
        <dbReference type="Proteomes" id="UP000323876"/>
    </source>
</evidence>
<accession>A0A5N0DVV7</accession>
<keyword evidence="2" id="KW-1185">Reference proteome</keyword>